<evidence type="ECO:0000259" key="5">
    <source>
        <dbReference type="PROSITE" id="PS50949"/>
    </source>
</evidence>
<feature type="domain" description="HTH gntR-type" evidence="5">
    <location>
        <begin position="31"/>
        <end position="99"/>
    </location>
</feature>
<dbReference type="SUPFAM" id="SSF64288">
    <property type="entry name" value="Chorismate lyase-like"/>
    <property type="match status" value="1"/>
</dbReference>
<dbReference type="InterPro" id="IPR036388">
    <property type="entry name" value="WH-like_DNA-bd_sf"/>
</dbReference>
<dbReference type="Gene3D" id="1.10.10.10">
    <property type="entry name" value="Winged helix-like DNA-binding domain superfamily/Winged helix DNA-binding domain"/>
    <property type="match status" value="1"/>
</dbReference>
<proteinExistence type="predicted"/>
<dbReference type="GO" id="GO:0045892">
    <property type="term" value="P:negative regulation of DNA-templated transcription"/>
    <property type="evidence" value="ECO:0007669"/>
    <property type="project" value="TreeGrafter"/>
</dbReference>
<dbReference type="Pfam" id="PF00392">
    <property type="entry name" value="GntR"/>
    <property type="match status" value="1"/>
</dbReference>
<dbReference type="SMART" id="SM00345">
    <property type="entry name" value="HTH_GNTR"/>
    <property type="match status" value="1"/>
</dbReference>
<evidence type="ECO:0000313" key="7">
    <source>
        <dbReference type="Proteomes" id="UP000183208"/>
    </source>
</evidence>
<dbReference type="Gene3D" id="3.40.1410.10">
    <property type="entry name" value="Chorismate lyase-like"/>
    <property type="match status" value="1"/>
</dbReference>
<dbReference type="PANTHER" id="PTHR44846:SF17">
    <property type="entry name" value="GNTR-FAMILY TRANSCRIPTIONAL REGULATOR"/>
    <property type="match status" value="1"/>
</dbReference>
<dbReference type="InterPro" id="IPR000524">
    <property type="entry name" value="Tscrpt_reg_HTH_GntR"/>
</dbReference>
<evidence type="ECO:0000256" key="1">
    <source>
        <dbReference type="ARBA" id="ARBA00023015"/>
    </source>
</evidence>
<keyword evidence="1" id="KW-0805">Transcription regulation</keyword>
<dbReference type="OrthoDB" id="9808698at2"/>
<dbReference type="SUPFAM" id="SSF46785">
    <property type="entry name" value="Winged helix' DNA-binding domain"/>
    <property type="match status" value="1"/>
</dbReference>
<dbReference type="SMART" id="SM00866">
    <property type="entry name" value="UTRA"/>
    <property type="match status" value="1"/>
</dbReference>
<dbReference type="InterPro" id="IPR028978">
    <property type="entry name" value="Chorismate_lyase_/UTRA_dom_sf"/>
</dbReference>
<evidence type="ECO:0000256" key="3">
    <source>
        <dbReference type="ARBA" id="ARBA00023163"/>
    </source>
</evidence>
<dbReference type="InterPro" id="IPR011663">
    <property type="entry name" value="UTRA"/>
</dbReference>
<evidence type="ECO:0000313" key="6">
    <source>
        <dbReference type="EMBL" id="SEC75963.1"/>
    </source>
</evidence>
<evidence type="ECO:0000256" key="2">
    <source>
        <dbReference type="ARBA" id="ARBA00023125"/>
    </source>
</evidence>
<dbReference type="GO" id="GO:0003700">
    <property type="term" value="F:DNA-binding transcription factor activity"/>
    <property type="evidence" value="ECO:0007669"/>
    <property type="project" value="InterPro"/>
</dbReference>
<keyword evidence="2" id="KW-0238">DNA-binding</keyword>
<organism evidence="6 7">
    <name type="scientific">Bradyrhizobium lablabi</name>
    <dbReference type="NCBI Taxonomy" id="722472"/>
    <lineage>
        <taxon>Bacteria</taxon>
        <taxon>Pseudomonadati</taxon>
        <taxon>Pseudomonadota</taxon>
        <taxon>Alphaproteobacteria</taxon>
        <taxon>Hyphomicrobiales</taxon>
        <taxon>Nitrobacteraceae</taxon>
        <taxon>Bradyrhizobium</taxon>
    </lineage>
</organism>
<dbReference type="InterPro" id="IPR050679">
    <property type="entry name" value="Bact_HTH_transcr_reg"/>
</dbReference>
<dbReference type="RefSeq" id="WP_079586008.1">
    <property type="nucleotide sequence ID" value="NZ_FNTI01000001.1"/>
</dbReference>
<evidence type="ECO:0000256" key="4">
    <source>
        <dbReference type="SAM" id="MobiDB-lite"/>
    </source>
</evidence>
<keyword evidence="3" id="KW-0804">Transcription</keyword>
<reference evidence="6 7" key="1">
    <citation type="submission" date="2016-10" db="EMBL/GenBank/DDBJ databases">
        <authorList>
            <person name="de Groot N.N."/>
        </authorList>
    </citation>
    <scope>NUCLEOTIDE SEQUENCE [LARGE SCALE GENOMIC DNA]</scope>
    <source>
        <strain evidence="6 7">GAS522</strain>
    </source>
</reference>
<dbReference type="PROSITE" id="PS50949">
    <property type="entry name" value="HTH_GNTR"/>
    <property type="match status" value="1"/>
</dbReference>
<dbReference type="CDD" id="cd07377">
    <property type="entry name" value="WHTH_GntR"/>
    <property type="match status" value="1"/>
</dbReference>
<dbReference type="PRINTS" id="PR00035">
    <property type="entry name" value="HTHGNTR"/>
</dbReference>
<dbReference type="InterPro" id="IPR036390">
    <property type="entry name" value="WH_DNA-bd_sf"/>
</dbReference>
<name>A0A1M6W414_9BRAD</name>
<dbReference type="GO" id="GO:0003677">
    <property type="term" value="F:DNA binding"/>
    <property type="evidence" value="ECO:0007669"/>
    <property type="project" value="UniProtKB-KW"/>
</dbReference>
<sequence length="269" mass="29736">MASKTETRTRKANSPKVRPQTRAPAEVKSDDPLYLQVVRALKDEIVSGVHPVGSQLPTEEELCERFSVSRYTVREALRRLREDNLVSSRQGAGTIVVPPRPADSFVHEVMSINDLVAFATGVRFAIDAIEMIVVDAKLAARLGIASGEEWLSVRGLRHTDGNEFPICWTEVYINREFAAVGRLLQRHTGPIFHLIEDLFGQSIVEVHQDIAAALISPELAGGLKVKPGTTALEVQRTYKLATGKIAQVAINTHPAARFRHSMTMRRVKG</sequence>
<feature type="region of interest" description="Disordered" evidence="4">
    <location>
        <begin position="1"/>
        <end position="27"/>
    </location>
</feature>
<protein>
    <submittedName>
        <fullName evidence="6">Transcriptional regulator, GntR family</fullName>
    </submittedName>
</protein>
<dbReference type="EMBL" id="FNTI01000001">
    <property type="protein sequence ID" value="SEC75963.1"/>
    <property type="molecule type" value="Genomic_DNA"/>
</dbReference>
<gene>
    <name evidence="6" type="ORF">SAMN05444171_2196</name>
</gene>
<dbReference type="Pfam" id="PF07702">
    <property type="entry name" value="UTRA"/>
    <property type="match status" value="1"/>
</dbReference>
<dbReference type="PANTHER" id="PTHR44846">
    <property type="entry name" value="MANNOSYL-D-GLYCERATE TRANSPORT/METABOLISM SYSTEM REPRESSOR MNGR-RELATED"/>
    <property type="match status" value="1"/>
</dbReference>
<accession>A0A1M6W414</accession>
<dbReference type="AlphaFoldDB" id="A0A1M6W414"/>
<dbReference type="Proteomes" id="UP000183208">
    <property type="component" value="Unassembled WGS sequence"/>
</dbReference>